<dbReference type="Proteomes" id="UP000516349">
    <property type="component" value="Chromosome"/>
</dbReference>
<dbReference type="GO" id="GO:0003677">
    <property type="term" value="F:DNA binding"/>
    <property type="evidence" value="ECO:0007669"/>
    <property type="project" value="InterPro"/>
</dbReference>
<dbReference type="SUPFAM" id="SSF47413">
    <property type="entry name" value="lambda repressor-like DNA-binding domains"/>
    <property type="match status" value="1"/>
</dbReference>
<dbReference type="RefSeq" id="WP_203413447.1">
    <property type="nucleotide sequence ID" value="NZ_CP060244.1"/>
</dbReference>
<evidence type="ECO:0000313" key="2">
    <source>
        <dbReference type="Proteomes" id="UP000516349"/>
    </source>
</evidence>
<dbReference type="AlphaFoldDB" id="A0A7H1NU08"/>
<gene>
    <name evidence="1" type="ORF">JGUZn3_20630</name>
</gene>
<dbReference type="Gene3D" id="1.10.260.40">
    <property type="entry name" value="lambda repressor-like DNA-binding domains"/>
    <property type="match status" value="1"/>
</dbReference>
<evidence type="ECO:0008006" key="3">
    <source>
        <dbReference type="Google" id="ProtNLM"/>
    </source>
</evidence>
<protein>
    <recommendedName>
        <fullName evidence="3">HTH cro/C1-type domain-containing protein</fullName>
    </recommendedName>
</protein>
<reference evidence="1 2" key="1">
    <citation type="submission" date="2020-08" db="EMBL/GenBank/DDBJ databases">
        <title>Complete genome sequence of Entomobacter blattae G55GP.</title>
        <authorList>
            <person name="Poehlein A."/>
            <person name="Guzman J."/>
            <person name="Daniel R."/>
            <person name="Vilcinskas A."/>
        </authorList>
    </citation>
    <scope>NUCLEOTIDE SEQUENCE [LARGE SCALE GENOMIC DNA]</scope>
    <source>
        <strain evidence="1 2">G55GP</strain>
    </source>
</reference>
<dbReference type="EMBL" id="CP060244">
    <property type="protein sequence ID" value="QNT79268.1"/>
    <property type="molecule type" value="Genomic_DNA"/>
</dbReference>
<dbReference type="InterPro" id="IPR010982">
    <property type="entry name" value="Lambda_DNA-bd_dom_sf"/>
</dbReference>
<keyword evidence="2" id="KW-1185">Reference proteome</keyword>
<dbReference type="KEGG" id="ebla:JGUZn3_20630"/>
<sequence length="70" mass="8334">MRTHFGMIMKNIRKKRRIFLYDQAKSLKLTASELSRMEWGKMHVPSALIENIIEVTDLTDEEVLQLRRCI</sequence>
<evidence type="ECO:0000313" key="1">
    <source>
        <dbReference type="EMBL" id="QNT79268.1"/>
    </source>
</evidence>
<organism evidence="1 2">
    <name type="scientific">Entomobacter blattae</name>
    <dbReference type="NCBI Taxonomy" id="2762277"/>
    <lineage>
        <taxon>Bacteria</taxon>
        <taxon>Pseudomonadati</taxon>
        <taxon>Pseudomonadota</taxon>
        <taxon>Alphaproteobacteria</taxon>
        <taxon>Acetobacterales</taxon>
        <taxon>Acetobacteraceae</taxon>
        <taxon>Entomobacter</taxon>
    </lineage>
</organism>
<name>A0A7H1NU08_9PROT</name>
<accession>A0A7H1NU08</accession>
<proteinExistence type="predicted"/>